<reference evidence="3" key="2">
    <citation type="journal article" date="2018" name="Plant J.">
        <title>The Sorghum bicolor reference genome: improved assembly, gene annotations, a transcriptome atlas, and signatures of genome organization.</title>
        <authorList>
            <person name="McCormick R.F."/>
            <person name="Truong S.K."/>
            <person name="Sreedasyam A."/>
            <person name="Jenkins J."/>
            <person name="Shu S."/>
            <person name="Sims D."/>
            <person name="Kennedy M."/>
            <person name="Amirebrahimi M."/>
            <person name="Weers B.D."/>
            <person name="McKinley B."/>
            <person name="Mattison A."/>
            <person name="Morishige D.T."/>
            <person name="Grimwood J."/>
            <person name="Schmutz J."/>
            <person name="Mullet J.E."/>
        </authorList>
    </citation>
    <scope>NUCLEOTIDE SEQUENCE [LARGE SCALE GENOMIC DNA]</scope>
    <source>
        <strain evidence="3">cv. BTx623</strain>
    </source>
</reference>
<gene>
    <name evidence="2" type="ORF">SORBI_3010G235550</name>
</gene>
<accession>C5Z8B8</accession>
<proteinExistence type="predicted"/>
<evidence type="ECO:0000256" key="1">
    <source>
        <dbReference type="SAM" id="Phobius"/>
    </source>
</evidence>
<reference evidence="2 3" key="1">
    <citation type="journal article" date="2009" name="Nature">
        <title>The Sorghum bicolor genome and the diversification of grasses.</title>
        <authorList>
            <person name="Paterson A.H."/>
            <person name="Bowers J.E."/>
            <person name="Bruggmann R."/>
            <person name="Dubchak I."/>
            <person name="Grimwood J."/>
            <person name="Gundlach H."/>
            <person name="Haberer G."/>
            <person name="Hellsten U."/>
            <person name="Mitros T."/>
            <person name="Poliakov A."/>
            <person name="Schmutz J."/>
            <person name="Spannagl M."/>
            <person name="Tang H."/>
            <person name="Wang X."/>
            <person name="Wicker T."/>
            <person name="Bharti A.K."/>
            <person name="Chapman J."/>
            <person name="Feltus F.A."/>
            <person name="Gowik U."/>
            <person name="Grigoriev I.V."/>
            <person name="Lyons E."/>
            <person name="Maher C.A."/>
            <person name="Martis M."/>
            <person name="Narechania A."/>
            <person name="Otillar R.P."/>
            <person name="Penning B.W."/>
            <person name="Salamov A.A."/>
            <person name="Wang Y."/>
            <person name="Zhang L."/>
            <person name="Carpita N.C."/>
            <person name="Freeling M."/>
            <person name="Gingle A.R."/>
            <person name="Hash C.T."/>
            <person name="Keller B."/>
            <person name="Klein P."/>
            <person name="Kresovich S."/>
            <person name="McCann M.C."/>
            <person name="Ming R."/>
            <person name="Peterson D.G."/>
            <person name="Mehboob-ur-Rahman"/>
            <person name="Ware D."/>
            <person name="Westhoff P."/>
            <person name="Mayer K.F."/>
            <person name="Messing J."/>
            <person name="Rokhsar D.S."/>
        </authorList>
    </citation>
    <scope>NUCLEOTIDE SEQUENCE [LARGE SCALE GENOMIC DNA]</scope>
    <source>
        <strain evidence="3">cv. BTx623</strain>
    </source>
</reference>
<sequence>MLLFFLISYSCFFVVLMFSLPIWWLLDLMFLVSTHDEVIFIVLLLLGTDLYVRELGMADVLMLQLVHRVAS</sequence>
<name>C5Z8B8_SORBI</name>
<dbReference type="EMBL" id="CM000769">
    <property type="protein sequence ID" value="EER90267.2"/>
    <property type="molecule type" value="Genomic_DNA"/>
</dbReference>
<dbReference type="AlphaFoldDB" id="C5Z8B8"/>
<organism evidence="2 3">
    <name type="scientific">Sorghum bicolor</name>
    <name type="common">Sorghum</name>
    <name type="synonym">Sorghum vulgare</name>
    <dbReference type="NCBI Taxonomy" id="4558"/>
    <lineage>
        <taxon>Eukaryota</taxon>
        <taxon>Viridiplantae</taxon>
        <taxon>Streptophyta</taxon>
        <taxon>Embryophyta</taxon>
        <taxon>Tracheophyta</taxon>
        <taxon>Spermatophyta</taxon>
        <taxon>Magnoliopsida</taxon>
        <taxon>Liliopsida</taxon>
        <taxon>Poales</taxon>
        <taxon>Poaceae</taxon>
        <taxon>PACMAD clade</taxon>
        <taxon>Panicoideae</taxon>
        <taxon>Andropogonodae</taxon>
        <taxon>Andropogoneae</taxon>
        <taxon>Sorghinae</taxon>
        <taxon>Sorghum</taxon>
    </lineage>
</organism>
<dbReference type="OrthoDB" id="1882547at2759"/>
<dbReference type="InParanoid" id="C5Z8B8"/>
<feature type="transmembrane region" description="Helical" evidence="1">
    <location>
        <begin position="38"/>
        <end position="56"/>
    </location>
</feature>
<dbReference type="KEGG" id="sbi:8063774"/>
<dbReference type="Proteomes" id="UP000000768">
    <property type="component" value="Chromosome 10"/>
</dbReference>
<keyword evidence="1" id="KW-0472">Membrane</keyword>
<evidence type="ECO:0000313" key="3">
    <source>
        <dbReference type="Proteomes" id="UP000000768"/>
    </source>
</evidence>
<dbReference type="Gramene" id="EER90267">
    <property type="protein sequence ID" value="EER90267"/>
    <property type="gene ID" value="SORBI_3010G235550"/>
</dbReference>
<evidence type="ECO:0000313" key="2">
    <source>
        <dbReference type="EMBL" id="EER90267.2"/>
    </source>
</evidence>
<protein>
    <submittedName>
        <fullName evidence="2">Uncharacterized protein</fullName>
    </submittedName>
</protein>
<feature type="transmembrane region" description="Helical" evidence="1">
    <location>
        <begin position="6"/>
        <end position="26"/>
    </location>
</feature>
<keyword evidence="3" id="KW-1185">Reference proteome</keyword>
<dbReference type="HOGENOM" id="CLU_018420_8_2_1"/>
<keyword evidence="1" id="KW-1133">Transmembrane helix</keyword>
<keyword evidence="1" id="KW-0812">Transmembrane</keyword>